<keyword evidence="2" id="KW-1185">Reference proteome</keyword>
<protein>
    <submittedName>
        <fullName evidence="1">Uncharacterized protein</fullName>
    </submittedName>
</protein>
<accession>F4XXG2</accession>
<reference evidence="2" key="1">
    <citation type="journal article" date="2011" name="Proc. Natl. Acad. Sci. U.S.A.">
        <title>Genomic insights into the physiology and ecology of the marine filamentous cyanobacterium Lyngbya majuscula.</title>
        <authorList>
            <person name="Jones A.C."/>
            <person name="Monroe E.A."/>
            <person name="Podell S."/>
            <person name="Hess W.R."/>
            <person name="Klages S."/>
            <person name="Esquenazi E."/>
            <person name="Niessen S."/>
            <person name="Hoover H."/>
            <person name="Rothmann M."/>
            <person name="Lasken R.S."/>
            <person name="Yates J.R.III."/>
            <person name="Reinhardt R."/>
            <person name="Kube M."/>
            <person name="Burkart M.D."/>
            <person name="Allen E.E."/>
            <person name="Dorrestein P.C."/>
            <person name="Gerwick W.H."/>
            <person name="Gerwick L."/>
        </authorList>
    </citation>
    <scope>NUCLEOTIDE SEQUENCE [LARGE SCALE GENOMIC DNA]</scope>
    <source>
        <strain evidence="2">3L</strain>
    </source>
</reference>
<proteinExistence type="predicted"/>
<dbReference type="Proteomes" id="UP000003959">
    <property type="component" value="Unassembled WGS sequence"/>
</dbReference>
<name>F4XXG2_9CYAN</name>
<dbReference type="EMBL" id="GL890948">
    <property type="protein sequence ID" value="EGJ30640.1"/>
    <property type="molecule type" value="Genomic_DNA"/>
</dbReference>
<gene>
    <name evidence="1" type="ORF">LYNGBM3L_47780</name>
</gene>
<dbReference type="HOGENOM" id="CLU_3292572_0_0_3"/>
<evidence type="ECO:0000313" key="2">
    <source>
        <dbReference type="Proteomes" id="UP000003959"/>
    </source>
</evidence>
<organism evidence="1 2">
    <name type="scientific">Moorena producens 3L</name>
    <dbReference type="NCBI Taxonomy" id="489825"/>
    <lineage>
        <taxon>Bacteria</taxon>
        <taxon>Bacillati</taxon>
        <taxon>Cyanobacteriota</taxon>
        <taxon>Cyanophyceae</taxon>
        <taxon>Coleofasciculales</taxon>
        <taxon>Coleofasciculaceae</taxon>
        <taxon>Moorena</taxon>
    </lineage>
</organism>
<dbReference type="AlphaFoldDB" id="F4XXG2"/>
<sequence length="40" mass="4360">MNVVAKSVINQNLASEIVNHLDGLGVDNNYTANDLTEFLL</sequence>
<evidence type="ECO:0000313" key="1">
    <source>
        <dbReference type="EMBL" id="EGJ30640.1"/>
    </source>
</evidence>